<dbReference type="AlphaFoldDB" id="A0A7R9PLL0"/>
<evidence type="ECO:0000259" key="1">
    <source>
        <dbReference type="Pfam" id="PF16498"/>
    </source>
</evidence>
<feature type="domain" description="SMARCC SWIRM-associated" evidence="1">
    <location>
        <begin position="147"/>
        <end position="181"/>
    </location>
</feature>
<organism evidence="2">
    <name type="scientific">Timema genevievae</name>
    <name type="common">Walking stick</name>
    <dbReference type="NCBI Taxonomy" id="629358"/>
    <lineage>
        <taxon>Eukaryota</taxon>
        <taxon>Metazoa</taxon>
        <taxon>Ecdysozoa</taxon>
        <taxon>Arthropoda</taxon>
        <taxon>Hexapoda</taxon>
        <taxon>Insecta</taxon>
        <taxon>Pterygota</taxon>
        <taxon>Neoptera</taxon>
        <taxon>Polyneoptera</taxon>
        <taxon>Phasmatodea</taxon>
        <taxon>Timematodea</taxon>
        <taxon>Timematoidea</taxon>
        <taxon>Timematidae</taxon>
        <taxon>Timema</taxon>
    </lineage>
</organism>
<sequence>MVPNKVVDMVFADCMIEYSRSRRDKVYSWGTSDSRGSKDKMRFQFMDIKYVVKRLQGRPRGGALGPLAYQPIPFSKAGNPIMSTVAFLASVVDPRVAASAAKAAMEEFANIKHRILLPVWLCHIELLYNSPQTNTRFMLSLTAEDGEIEDEVPAALLDNHIKNVEASSTDGKFDPAAGLAQNWKGGMFTLVGGFQRSFFKHADDHVVLDHARIGCLPPTRAALVLEIRLVGGGDEQTLRDELGFQFDLSARNFGCWRTAAQSYPLIDLGPQGRTRALHVKGLPPHHIHNSPTLIIPSFLRDAGYGPFSPDEVDKTPRWLESLNHIREQLISPPTCPTSLPGSLPLLNEAISASPDVVTSGVVRSLTFSKFLFFIQYATPFFLIRRSNLGPHSVHPLIQSDAMLIILFIANRVFPITSSMCAVKFLFSSRVTPSYDKMQHFFKTEESAELATSLAEESAELATSLASVISTVNDWFDIMNTYSGIAGTELDKEEEEKKEGDENMKPATEIVEHKLEPIELDKKQTEEPVNKEERGITIDVKEENKEGINTGPVSSPGTYTAQMANIDAILCGNCLMECVTEAMNEGATTTQKAEFSANNGKALAVLISYLENEEALNVLTCTTEKEIYDKLIAIHQKKSEMVVMTLYEEFF</sequence>
<reference evidence="2" key="1">
    <citation type="submission" date="2020-11" db="EMBL/GenBank/DDBJ databases">
        <authorList>
            <person name="Tran Van P."/>
        </authorList>
    </citation>
    <scope>NUCLEOTIDE SEQUENCE</scope>
</reference>
<feature type="domain" description="SMARCC SWIRM-associated" evidence="1">
    <location>
        <begin position="92"/>
        <end position="115"/>
    </location>
</feature>
<accession>A0A7R9PLL0</accession>
<dbReference type="InterPro" id="IPR032448">
    <property type="entry name" value="SWIRM-assoc"/>
</dbReference>
<protein>
    <recommendedName>
        <fullName evidence="1">SMARCC SWIRM-associated domain-containing protein</fullName>
    </recommendedName>
</protein>
<proteinExistence type="predicted"/>
<name>A0A7R9PLL0_TIMGE</name>
<dbReference type="EMBL" id="OE841129">
    <property type="protein sequence ID" value="CAD7594303.1"/>
    <property type="molecule type" value="Genomic_DNA"/>
</dbReference>
<evidence type="ECO:0000313" key="2">
    <source>
        <dbReference type="EMBL" id="CAD7594303.1"/>
    </source>
</evidence>
<dbReference type="Pfam" id="PF14223">
    <property type="entry name" value="Retrotran_gag_2"/>
    <property type="match status" value="1"/>
</dbReference>
<gene>
    <name evidence="2" type="ORF">TGEB3V08_LOCUS5618</name>
</gene>
<dbReference type="Pfam" id="PF16498">
    <property type="entry name" value="SWIRM-assoc_3"/>
    <property type="match status" value="2"/>
</dbReference>